<protein>
    <recommendedName>
        <fullName evidence="2">PH domain-containing protein</fullName>
    </recommendedName>
</protein>
<reference evidence="1" key="1">
    <citation type="submission" date="2019-01" db="EMBL/GenBank/DDBJ databases">
        <title>Draft genome sequences of three monokaryotic isolates of the white-rot basidiomycete fungus Dichomitus squalens.</title>
        <authorList>
            <consortium name="DOE Joint Genome Institute"/>
            <person name="Lopez S.C."/>
            <person name="Andreopoulos B."/>
            <person name="Pangilinan J."/>
            <person name="Lipzen A."/>
            <person name="Riley R."/>
            <person name="Ahrendt S."/>
            <person name="Ng V."/>
            <person name="Barry K."/>
            <person name="Daum C."/>
            <person name="Grigoriev I.V."/>
            <person name="Hilden K.S."/>
            <person name="Makela M.R."/>
            <person name="de Vries R.P."/>
        </authorList>
    </citation>
    <scope>NUCLEOTIDE SEQUENCE [LARGE SCALE GENOMIC DNA]</scope>
    <source>
        <strain evidence="1">OM18370.1</strain>
    </source>
</reference>
<dbReference type="AlphaFoldDB" id="A0A4Q9MAE6"/>
<organism evidence="1">
    <name type="scientific">Dichomitus squalens</name>
    <dbReference type="NCBI Taxonomy" id="114155"/>
    <lineage>
        <taxon>Eukaryota</taxon>
        <taxon>Fungi</taxon>
        <taxon>Dikarya</taxon>
        <taxon>Basidiomycota</taxon>
        <taxon>Agaricomycotina</taxon>
        <taxon>Agaricomycetes</taxon>
        <taxon>Polyporales</taxon>
        <taxon>Polyporaceae</taxon>
        <taxon>Dichomitus</taxon>
    </lineage>
</organism>
<accession>A0A4Q9MAE6</accession>
<name>A0A4Q9MAE6_9APHY</name>
<gene>
    <name evidence="1" type="ORF">BD311DRAFT_674540</name>
</gene>
<evidence type="ECO:0000313" key="1">
    <source>
        <dbReference type="EMBL" id="TBU23178.1"/>
    </source>
</evidence>
<evidence type="ECO:0008006" key="2">
    <source>
        <dbReference type="Google" id="ProtNLM"/>
    </source>
</evidence>
<dbReference type="EMBL" id="ML143513">
    <property type="protein sequence ID" value="TBU23178.1"/>
    <property type="molecule type" value="Genomic_DNA"/>
</dbReference>
<dbReference type="Proteomes" id="UP000292957">
    <property type="component" value="Unassembled WGS sequence"/>
</dbReference>
<sequence>MRSGNKLPVKGEKVLGKCRMEREQRKLVLQTDEKEYVYDFSDDKALTTWAQELIVLLENQ</sequence>
<proteinExistence type="predicted"/>